<proteinExistence type="predicted"/>
<dbReference type="EMBL" id="LUKN01001710">
    <property type="protein sequence ID" value="OAR00451.1"/>
    <property type="molecule type" value="Genomic_DNA"/>
</dbReference>
<name>A0A179IFP2_CORDF</name>
<comment type="caution">
    <text evidence="1">The sequence shown here is derived from an EMBL/GenBank/DDBJ whole genome shotgun (WGS) entry which is preliminary data.</text>
</comment>
<dbReference type="AlphaFoldDB" id="A0A179IFP2"/>
<accession>A0A179IFP2</accession>
<dbReference type="Proteomes" id="UP000243081">
    <property type="component" value="Unassembled WGS sequence"/>
</dbReference>
<sequence>MSLLPETPTATYYDVKRPQLPLDEADATLADPDPNLPCDEALADFEIPKALTRYYPEIGQFDFANVTHFVLKVYYIEQATILARAGVRYNWDFPFIFWHFLGRIVSEAFLDREDQLFLVSASVNGDREYVSFATRFYVDNEAALPKTLEVSLGWEDGHDPLVEHIRAFWTPARPNIVANIRLSAYLDHFPPPLFLYCPQFFCHVVKSNKQSCVTATERQTAAAQFAEVTQAVLGEISTGADEKEGQTTNEEIYDDDASGEAVIDLQGPIETPRKRVLVVSDRRMYYSVYFSPFESRFIPLEQPLPGRLEPDAQSFS</sequence>
<dbReference type="OrthoDB" id="5234589at2759"/>
<evidence type="ECO:0000313" key="2">
    <source>
        <dbReference type="Proteomes" id="UP000243081"/>
    </source>
</evidence>
<keyword evidence="2" id="KW-1185">Reference proteome</keyword>
<gene>
    <name evidence="1" type="ORF">LLEC1_07818</name>
</gene>
<organism evidence="1 2">
    <name type="scientific">Cordyceps confragosa</name>
    <name type="common">Lecanicillium lecanii</name>
    <dbReference type="NCBI Taxonomy" id="2714763"/>
    <lineage>
        <taxon>Eukaryota</taxon>
        <taxon>Fungi</taxon>
        <taxon>Dikarya</taxon>
        <taxon>Ascomycota</taxon>
        <taxon>Pezizomycotina</taxon>
        <taxon>Sordariomycetes</taxon>
        <taxon>Hypocreomycetidae</taxon>
        <taxon>Hypocreales</taxon>
        <taxon>Cordycipitaceae</taxon>
        <taxon>Akanthomyces</taxon>
    </lineage>
</organism>
<protein>
    <submittedName>
        <fullName evidence="1">Uncharacterized protein</fullName>
    </submittedName>
</protein>
<evidence type="ECO:0000313" key="1">
    <source>
        <dbReference type="EMBL" id="OAR00451.1"/>
    </source>
</evidence>
<reference evidence="1 2" key="1">
    <citation type="submission" date="2016-03" db="EMBL/GenBank/DDBJ databases">
        <title>Fine-scale spatial genetic structure of a fungal parasite of coffee scale insects.</title>
        <authorList>
            <person name="Jackson D."/>
            <person name="Zemenick K.A."/>
            <person name="Malloure B."/>
            <person name="Quandt C.A."/>
            <person name="James T.Y."/>
        </authorList>
    </citation>
    <scope>NUCLEOTIDE SEQUENCE [LARGE SCALE GENOMIC DNA]</scope>
    <source>
        <strain evidence="1 2">UM487</strain>
    </source>
</reference>